<reference evidence="1 2" key="1">
    <citation type="submission" date="2017-06" db="EMBL/GenBank/DDBJ databases">
        <authorList>
            <person name="Barekzi N."/>
            <person name="Denby H.W."/>
            <person name="Murphy J.L."/>
            <person name="Richards S."/>
            <person name="Womack F.R."/>
            <person name="Stoner T.H."/>
            <person name="Garlena R.A."/>
            <person name="Russell D.A."/>
            <person name="Pope W.H."/>
            <person name="Jacobs-Sera D."/>
            <person name="Hatfull G.F."/>
        </authorList>
    </citation>
    <scope>NUCLEOTIDE SEQUENCE [LARGE SCALE GENOMIC DNA]</scope>
</reference>
<proteinExistence type="predicted"/>
<dbReference type="Proteomes" id="UP000224528">
    <property type="component" value="Segment"/>
</dbReference>
<dbReference type="EMBL" id="MF324908">
    <property type="protein sequence ID" value="ASR85113.1"/>
    <property type="molecule type" value="Genomic_DNA"/>
</dbReference>
<keyword evidence="2" id="KW-1185">Reference proteome</keyword>
<protein>
    <submittedName>
        <fullName evidence="1">Uncharacterized protein</fullName>
    </submittedName>
</protein>
<accession>A0A222ZK38</accession>
<name>A0A222ZK38_9CAUD</name>
<sequence>MMRPSQAALANVADLFSKVFCAEQIEQIQHGFTDGSVLTFAQVKAHKDAFRTDRTDIYGLTSRVEIRGVLPGRVSLGAVCGADMQKSVLSVLPPAAAKPRRVIGGPRFNKALTGQN</sequence>
<evidence type="ECO:0000313" key="1">
    <source>
        <dbReference type="EMBL" id="ASR85113.1"/>
    </source>
</evidence>
<organism evidence="1 2">
    <name type="scientific">Mycobacterium phage Unicorn</name>
    <dbReference type="NCBI Taxonomy" id="2015825"/>
    <lineage>
        <taxon>Viruses</taxon>
        <taxon>Duplodnaviria</taxon>
        <taxon>Heunggongvirae</taxon>
        <taxon>Uroviricota</taxon>
        <taxon>Caudoviricetes</taxon>
        <taxon>Weiservirinae</taxon>
        <taxon>Unicornvirus</taxon>
        <taxon>Unicornvirus unicorn</taxon>
    </lineage>
</organism>
<dbReference type="RefSeq" id="YP_009951250.1">
    <property type="nucleotide sequence ID" value="NC_051599.1"/>
</dbReference>
<dbReference type="GeneID" id="60322681"/>
<evidence type="ECO:0000313" key="2">
    <source>
        <dbReference type="Proteomes" id="UP000224528"/>
    </source>
</evidence>
<gene>
    <name evidence="1" type="primary">72</name>
    <name evidence="1" type="ORF">SEA_UNICORN_72</name>
</gene>
<dbReference type="KEGG" id="vg:60322681"/>